<evidence type="ECO:0000313" key="2">
    <source>
        <dbReference type="EMBL" id="VEU56631.1"/>
    </source>
</evidence>
<keyword evidence="1" id="KW-0472">Membrane</keyword>
<feature type="transmembrane region" description="Helical" evidence="1">
    <location>
        <begin position="12"/>
        <end position="38"/>
    </location>
</feature>
<gene>
    <name evidence="2" type="ORF">NCTC10113_01546</name>
</gene>
<name>A0A448ZZH4_METSV</name>
<proteinExistence type="predicted"/>
<geneLocation type="plasmid" evidence="2">
    <name>2</name>
</geneLocation>
<keyword evidence="1" id="KW-0812">Transmembrane</keyword>
<sequence>MKNIKKLSKSAIILYFVELVLAFAIIGLAVSAISAIGLERYKDWKNLSEAEKTKIMPYLIGVLVCAVFILPIGLATFVLEIVVAVKGLATKKESGDNIIYILLLIGIFVLPLMALICLFIIVCKKDVPVAQNATFNNSEQQNNVNNQNNQPNY</sequence>
<protein>
    <submittedName>
        <fullName evidence="2">M penetrans paralogue family 26</fullName>
    </submittedName>
</protein>
<dbReference type="EMBL" id="LR214939">
    <property type="protein sequence ID" value="VEU56631.1"/>
    <property type="molecule type" value="Genomic_DNA"/>
</dbReference>
<reference evidence="2" key="1">
    <citation type="submission" date="2019-01" db="EMBL/GenBank/DDBJ databases">
        <authorList>
            <consortium name="Pathogen Informatics"/>
        </authorList>
    </citation>
    <scope>NUCLEOTIDE SEQUENCE [LARGE SCALE GENOMIC DNA]</scope>
    <source>
        <strain evidence="2">NCTC10113</strain>
    </source>
</reference>
<accession>A0A448ZZH4</accession>
<organism evidence="2">
    <name type="scientific">Metamycoplasma salivarium</name>
    <name type="common">Mycoplasma salivarium</name>
    <dbReference type="NCBI Taxonomy" id="2124"/>
    <lineage>
        <taxon>Bacteria</taxon>
        <taxon>Bacillati</taxon>
        <taxon>Mycoplasmatota</taxon>
        <taxon>Mycoplasmoidales</taxon>
        <taxon>Metamycoplasmataceae</taxon>
        <taxon>Metamycoplasma</taxon>
    </lineage>
</organism>
<feature type="transmembrane region" description="Helical" evidence="1">
    <location>
        <begin position="58"/>
        <end position="85"/>
    </location>
</feature>
<keyword evidence="1" id="KW-1133">Transmembrane helix</keyword>
<dbReference type="AlphaFoldDB" id="A0A448ZZH4"/>
<evidence type="ECO:0000256" key="1">
    <source>
        <dbReference type="SAM" id="Phobius"/>
    </source>
</evidence>
<dbReference type="RefSeq" id="WP_024543888.1">
    <property type="nucleotide sequence ID" value="NZ_BPLW01000001.1"/>
</dbReference>
<keyword evidence="2" id="KW-0614">Plasmid</keyword>
<feature type="transmembrane region" description="Helical" evidence="1">
    <location>
        <begin position="97"/>
        <end position="122"/>
    </location>
</feature>